<dbReference type="GO" id="GO:0007165">
    <property type="term" value="P:signal transduction"/>
    <property type="evidence" value="ECO:0007669"/>
    <property type="project" value="InterPro"/>
</dbReference>
<accession>A0A8T2T4T5</accession>
<evidence type="ECO:0000256" key="3">
    <source>
        <dbReference type="ARBA" id="ARBA00023027"/>
    </source>
</evidence>
<name>A0A8T2T4T5_CERRI</name>
<dbReference type="EMBL" id="CM035420">
    <property type="protein sequence ID" value="KAH7403950.1"/>
    <property type="molecule type" value="Genomic_DNA"/>
</dbReference>
<dbReference type="SUPFAM" id="SSF52200">
    <property type="entry name" value="Toll/Interleukin receptor TIR domain"/>
    <property type="match status" value="2"/>
</dbReference>
<evidence type="ECO:0000256" key="4">
    <source>
        <dbReference type="ARBA" id="ARBA00047304"/>
    </source>
</evidence>
<evidence type="ECO:0000256" key="2">
    <source>
        <dbReference type="ARBA" id="ARBA00022801"/>
    </source>
</evidence>
<comment type="caution">
    <text evidence="6">The sequence shown here is derived from an EMBL/GenBank/DDBJ whole genome shotgun (WGS) entry which is preliminary data.</text>
</comment>
<dbReference type="Proteomes" id="UP000825935">
    <property type="component" value="Chromosome 15"/>
</dbReference>
<reference evidence="6" key="1">
    <citation type="submission" date="2021-08" db="EMBL/GenBank/DDBJ databases">
        <title>WGS assembly of Ceratopteris richardii.</title>
        <authorList>
            <person name="Marchant D.B."/>
            <person name="Chen G."/>
            <person name="Jenkins J."/>
            <person name="Shu S."/>
            <person name="Leebens-Mack J."/>
            <person name="Grimwood J."/>
            <person name="Schmutz J."/>
            <person name="Soltis P."/>
            <person name="Soltis D."/>
            <person name="Chen Z.-H."/>
        </authorList>
    </citation>
    <scope>NUCLEOTIDE SEQUENCE</scope>
    <source>
        <strain evidence="6">Whitten #5841</strain>
        <tissue evidence="6">Leaf</tissue>
    </source>
</reference>
<proteinExistence type="predicted"/>
<dbReference type="InterPro" id="IPR035897">
    <property type="entry name" value="Toll_tir_struct_dom_sf"/>
</dbReference>
<dbReference type="PANTHER" id="PTHR32009:SF39">
    <property type="entry name" value="TIR DOMAIN-CONTAINING PROTEIN"/>
    <property type="match status" value="1"/>
</dbReference>
<evidence type="ECO:0000313" key="6">
    <source>
        <dbReference type="EMBL" id="KAH7403949.1"/>
    </source>
</evidence>
<keyword evidence="3" id="KW-0520">NAD</keyword>
<evidence type="ECO:0000313" key="7">
    <source>
        <dbReference type="Proteomes" id="UP000825935"/>
    </source>
</evidence>
<dbReference type="AlphaFoldDB" id="A0A8T2T4T5"/>
<evidence type="ECO:0000256" key="1">
    <source>
        <dbReference type="ARBA" id="ARBA00011982"/>
    </source>
</evidence>
<organism evidence="6 7">
    <name type="scientific">Ceratopteris richardii</name>
    <name type="common">Triangle waterfern</name>
    <dbReference type="NCBI Taxonomy" id="49495"/>
    <lineage>
        <taxon>Eukaryota</taxon>
        <taxon>Viridiplantae</taxon>
        <taxon>Streptophyta</taxon>
        <taxon>Embryophyta</taxon>
        <taxon>Tracheophyta</taxon>
        <taxon>Polypodiopsida</taxon>
        <taxon>Polypodiidae</taxon>
        <taxon>Polypodiales</taxon>
        <taxon>Pteridineae</taxon>
        <taxon>Pteridaceae</taxon>
        <taxon>Parkerioideae</taxon>
        <taxon>Ceratopteris</taxon>
    </lineage>
</organism>
<feature type="domain" description="TIR" evidence="5">
    <location>
        <begin position="189"/>
        <end position="329"/>
    </location>
</feature>
<sequence>MMSTNYNVFICHRGPDTKHNIVSVLEGMLRSNGITCFVDYRMDEGNDVNVSIRNAIDISLVHIVILSPTFNTSSWCLDEALRIIEIQKTSSSSNKPRKVIPVFYDVDSSTVREIPILKRSTPQNMNDWGEALEGLLNLKGFKYQSKSAFEWEELDKIVSDVKDFLMSRDIIPSNCDERENTWKMHLRPDYGSVFICHKGDDTQRNVVSVFRGILRSRGITCLIVDYKREETHRKLDIHNAIRNSRVHVIFLSKSFVTSKQCLDEIVEIMNESSFESPSKVKVLPVFCDVAPYMVRHQSECSTYDLQNMKGSTDEERKRWAKALYEIYRI</sequence>
<dbReference type="OrthoDB" id="6160824at2759"/>
<dbReference type="InterPro" id="IPR000157">
    <property type="entry name" value="TIR_dom"/>
</dbReference>
<dbReference type="PANTHER" id="PTHR32009">
    <property type="entry name" value="TMV RESISTANCE PROTEIN N-LIKE"/>
    <property type="match status" value="1"/>
</dbReference>
<dbReference type="PROSITE" id="PS50104">
    <property type="entry name" value="TIR"/>
    <property type="match status" value="2"/>
</dbReference>
<dbReference type="GO" id="GO:0061809">
    <property type="term" value="F:NAD+ nucleosidase activity, cyclic ADP-ribose generating"/>
    <property type="evidence" value="ECO:0007669"/>
    <property type="project" value="UniProtKB-EC"/>
</dbReference>
<dbReference type="EC" id="3.2.2.6" evidence="1"/>
<keyword evidence="7" id="KW-1185">Reference proteome</keyword>
<dbReference type="OMA" id="YIICETK"/>
<dbReference type="Gene3D" id="3.40.50.10140">
    <property type="entry name" value="Toll/interleukin-1 receptor homology (TIR) domain"/>
    <property type="match status" value="2"/>
</dbReference>
<dbReference type="Pfam" id="PF01582">
    <property type="entry name" value="TIR"/>
    <property type="match status" value="2"/>
</dbReference>
<evidence type="ECO:0000259" key="5">
    <source>
        <dbReference type="PROSITE" id="PS50104"/>
    </source>
</evidence>
<feature type="domain" description="TIR" evidence="5">
    <location>
        <begin position="4"/>
        <end position="165"/>
    </location>
</feature>
<dbReference type="SMART" id="SM00255">
    <property type="entry name" value="TIR"/>
    <property type="match status" value="2"/>
</dbReference>
<gene>
    <name evidence="6" type="ORF">KP509_15G002200</name>
</gene>
<dbReference type="EMBL" id="CM035420">
    <property type="protein sequence ID" value="KAH7403949.1"/>
    <property type="molecule type" value="Genomic_DNA"/>
</dbReference>
<protein>
    <recommendedName>
        <fullName evidence="1">ADP-ribosyl cyclase/cyclic ADP-ribose hydrolase</fullName>
        <ecNumber evidence="1">3.2.2.6</ecNumber>
    </recommendedName>
</protein>
<comment type="catalytic activity">
    <reaction evidence="4">
        <text>NAD(+) + H2O = ADP-D-ribose + nicotinamide + H(+)</text>
        <dbReference type="Rhea" id="RHEA:16301"/>
        <dbReference type="ChEBI" id="CHEBI:15377"/>
        <dbReference type="ChEBI" id="CHEBI:15378"/>
        <dbReference type="ChEBI" id="CHEBI:17154"/>
        <dbReference type="ChEBI" id="CHEBI:57540"/>
        <dbReference type="ChEBI" id="CHEBI:57967"/>
        <dbReference type="EC" id="3.2.2.6"/>
    </reaction>
    <physiologicalReaction direction="left-to-right" evidence="4">
        <dbReference type="Rhea" id="RHEA:16302"/>
    </physiologicalReaction>
</comment>
<keyword evidence="2" id="KW-0378">Hydrolase</keyword>